<dbReference type="Proteomes" id="UP000011087">
    <property type="component" value="Unassembled WGS sequence"/>
</dbReference>
<reference evidence="3" key="2">
    <citation type="submission" date="2012-11" db="EMBL/GenBank/DDBJ databases">
        <authorList>
            <person name="Kuo A."/>
            <person name="Curtis B.A."/>
            <person name="Tanifuji G."/>
            <person name="Burki F."/>
            <person name="Gruber A."/>
            <person name="Irimia M."/>
            <person name="Maruyama S."/>
            <person name="Arias M.C."/>
            <person name="Ball S.G."/>
            <person name="Gile G.H."/>
            <person name="Hirakawa Y."/>
            <person name="Hopkins J.F."/>
            <person name="Rensing S.A."/>
            <person name="Schmutz J."/>
            <person name="Symeonidi A."/>
            <person name="Elias M."/>
            <person name="Eveleigh R.J."/>
            <person name="Herman E.K."/>
            <person name="Klute M.J."/>
            <person name="Nakayama T."/>
            <person name="Obornik M."/>
            <person name="Reyes-Prieto A."/>
            <person name="Armbrust E.V."/>
            <person name="Aves S.J."/>
            <person name="Beiko R.G."/>
            <person name="Coutinho P."/>
            <person name="Dacks J.B."/>
            <person name="Durnford D.G."/>
            <person name="Fast N.M."/>
            <person name="Green B.R."/>
            <person name="Grisdale C."/>
            <person name="Hempe F."/>
            <person name="Henrissat B."/>
            <person name="Hoppner M.P."/>
            <person name="Ishida K.-I."/>
            <person name="Kim E."/>
            <person name="Koreny L."/>
            <person name="Kroth P.G."/>
            <person name="Liu Y."/>
            <person name="Malik S.-B."/>
            <person name="Maier U.G."/>
            <person name="McRose D."/>
            <person name="Mock T."/>
            <person name="Neilson J.A."/>
            <person name="Onodera N.T."/>
            <person name="Poole A.M."/>
            <person name="Pritham E.J."/>
            <person name="Richards T.A."/>
            <person name="Rocap G."/>
            <person name="Roy S.W."/>
            <person name="Sarai C."/>
            <person name="Schaack S."/>
            <person name="Shirato S."/>
            <person name="Slamovits C.H."/>
            <person name="Spencer D.F."/>
            <person name="Suzuki S."/>
            <person name="Worden A.Z."/>
            <person name="Zauner S."/>
            <person name="Barry K."/>
            <person name="Bell C."/>
            <person name="Bharti A.K."/>
            <person name="Crow J.A."/>
            <person name="Grimwood J."/>
            <person name="Kramer R."/>
            <person name="Lindquist E."/>
            <person name="Lucas S."/>
            <person name="Salamov A."/>
            <person name="McFadden G.I."/>
            <person name="Lane C.E."/>
            <person name="Keeling P.J."/>
            <person name="Gray M.W."/>
            <person name="Grigoriev I.V."/>
            <person name="Archibald J.M."/>
        </authorList>
    </citation>
    <scope>NUCLEOTIDE SEQUENCE</scope>
    <source>
        <strain evidence="3">CCMP2712</strain>
    </source>
</reference>
<dbReference type="HOGENOM" id="CLU_2202062_0_0_1"/>
<reference evidence="2" key="3">
    <citation type="submission" date="2016-03" db="UniProtKB">
        <authorList>
            <consortium name="EnsemblProtists"/>
        </authorList>
    </citation>
    <scope>IDENTIFICATION</scope>
</reference>
<accession>L1J7M1</accession>
<dbReference type="RefSeq" id="XP_005831084.1">
    <property type="nucleotide sequence ID" value="XM_005831027.1"/>
</dbReference>
<evidence type="ECO:0000313" key="2">
    <source>
        <dbReference type="EnsemblProtists" id="EKX44104"/>
    </source>
</evidence>
<organism evidence="1">
    <name type="scientific">Guillardia theta (strain CCMP2712)</name>
    <name type="common">Cryptophyte</name>
    <dbReference type="NCBI Taxonomy" id="905079"/>
    <lineage>
        <taxon>Eukaryota</taxon>
        <taxon>Cryptophyceae</taxon>
        <taxon>Pyrenomonadales</taxon>
        <taxon>Geminigeraceae</taxon>
        <taxon>Guillardia</taxon>
    </lineage>
</organism>
<dbReference type="GeneID" id="17300878"/>
<dbReference type="EnsemblProtists" id="EKX44104">
    <property type="protein sequence ID" value="EKX44104"/>
    <property type="gene ID" value="GUITHDRAFT_153058"/>
</dbReference>
<evidence type="ECO:0000313" key="3">
    <source>
        <dbReference type="Proteomes" id="UP000011087"/>
    </source>
</evidence>
<dbReference type="AlphaFoldDB" id="L1J7M1"/>
<dbReference type="PaxDb" id="55529-EKX44104"/>
<dbReference type="EMBL" id="JH993006">
    <property type="protein sequence ID" value="EKX44104.1"/>
    <property type="molecule type" value="Genomic_DNA"/>
</dbReference>
<reference evidence="1 3" key="1">
    <citation type="journal article" date="2012" name="Nature">
        <title>Algal genomes reveal evolutionary mosaicism and the fate of nucleomorphs.</title>
        <authorList>
            <consortium name="DOE Joint Genome Institute"/>
            <person name="Curtis B.A."/>
            <person name="Tanifuji G."/>
            <person name="Burki F."/>
            <person name="Gruber A."/>
            <person name="Irimia M."/>
            <person name="Maruyama S."/>
            <person name="Arias M.C."/>
            <person name="Ball S.G."/>
            <person name="Gile G.H."/>
            <person name="Hirakawa Y."/>
            <person name="Hopkins J.F."/>
            <person name="Kuo A."/>
            <person name="Rensing S.A."/>
            <person name="Schmutz J."/>
            <person name="Symeonidi A."/>
            <person name="Elias M."/>
            <person name="Eveleigh R.J."/>
            <person name="Herman E.K."/>
            <person name="Klute M.J."/>
            <person name="Nakayama T."/>
            <person name="Obornik M."/>
            <person name="Reyes-Prieto A."/>
            <person name="Armbrust E.V."/>
            <person name="Aves S.J."/>
            <person name="Beiko R.G."/>
            <person name="Coutinho P."/>
            <person name="Dacks J.B."/>
            <person name="Durnford D.G."/>
            <person name="Fast N.M."/>
            <person name="Green B.R."/>
            <person name="Grisdale C.J."/>
            <person name="Hempel F."/>
            <person name="Henrissat B."/>
            <person name="Hoppner M.P."/>
            <person name="Ishida K."/>
            <person name="Kim E."/>
            <person name="Koreny L."/>
            <person name="Kroth P.G."/>
            <person name="Liu Y."/>
            <person name="Malik S.B."/>
            <person name="Maier U.G."/>
            <person name="McRose D."/>
            <person name="Mock T."/>
            <person name="Neilson J.A."/>
            <person name="Onodera N.T."/>
            <person name="Poole A.M."/>
            <person name="Pritham E.J."/>
            <person name="Richards T.A."/>
            <person name="Rocap G."/>
            <person name="Roy S.W."/>
            <person name="Sarai C."/>
            <person name="Schaack S."/>
            <person name="Shirato S."/>
            <person name="Slamovits C.H."/>
            <person name="Spencer D.F."/>
            <person name="Suzuki S."/>
            <person name="Worden A.Z."/>
            <person name="Zauner S."/>
            <person name="Barry K."/>
            <person name="Bell C."/>
            <person name="Bharti A.K."/>
            <person name="Crow J.A."/>
            <person name="Grimwood J."/>
            <person name="Kramer R."/>
            <person name="Lindquist E."/>
            <person name="Lucas S."/>
            <person name="Salamov A."/>
            <person name="McFadden G.I."/>
            <person name="Lane C.E."/>
            <person name="Keeling P.J."/>
            <person name="Gray M.W."/>
            <person name="Grigoriev I.V."/>
            <person name="Archibald J.M."/>
        </authorList>
    </citation>
    <scope>NUCLEOTIDE SEQUENCE</scope>
    <source>
        <strain evidence="1 3">CCMP2712</strain>
    </source>
</reference>
<keyword evidence="3" id="KW-1185">Reference proteome</keyword>
<name>L1J7M1_GUITC</name>
<dbReference type="KEGG" id="gtt:GUITHDRAFT_153058"/>
<proteinExistence type="predicted"/>
<protein>
    <submittedName>
        <fullName evidence="1 2">Uncharacterized protein</fullName>
    </submittedName>
</protein>
<evidence type="ECO:0000313" key="1">
    <source>
        <dbReference type="EMBL" id="EKX44104.1"/>
    </source>
</evidence>
<gene>
    <name evidence="1" type="ORF">GUITHDRAFT_153058</name>
</gene>
<sequence>MATTIGHARPDQIEGKQIVGNKRTISVDRLQTLIDSVYLEPEAPFEDRLLSSMNEVQVSSDSQGRSAGSYRIKYQSSIKKNEKFTGVKFSLFQKRRAYNRALGLTASQ</sequence>